<dbReference type="Pfam" id="PF00582">
    <property type="entry name" value="Usp"/>
    <property type="match status" value="1"/>
</dbReference>
<comment type="similarity">
    <text evidence="1">Belongs to the universal stress protein A family.</text>
</comment>
<evidence type="ECO:0000256" key="1">
    <source>
        <dbReference type="ARBA" id="ARBA00008791"/>
    </source>
</evidence>
<dbReference type="PANTHER" id="PTHR46268">
    <property type="entry name" value="STRESS RESPONSE PROTEIN NHAX"/>
    <property type="match status" value="1"/>
</dbReference>
<dbReference type="RefSeq" id="WP_090479418.1">
    <property type="nucleotide sequence ID" value="NZ_LT629710.1"/>
</dbReference>
<dbReference type="InterPro" id="IPR006016">
    <property type="entry name" value="UspA"/>
</dbReference>
<dbReference type="InterPro" id="IPR006015">
    <property type="entry name" value="Universal_stress_UspA"/>
</dbReference>
<dbReference type="SUPFAM" id="SSF52402">
    <property type="entry name" value="Adenine nucleotide alpha hydrolases-like"/>
    <property type="match status" value="1"/>
</dbReference>
<dbReference type="PANTHER" id="PTHR46268:SF6">
    <property type="entry name" value="UNIVERSAL STRESS PROTEIN UP12"/>
    <property type="match status" value="1"/>
</dbReference>
<dbReference type="Gene3D" id="3.40.50.620">
    <property type="entry name" value="HUPs"/>
    <property type="match status" value="1"/>
</dbReference>
<dbReference type="STRING" id="1090615.SAMN04515671_3970"/>
<dbReference type="EMBL" id="LT629710">
    <property type="protein sequence ID" value="SDP38312.1"/>
    <property type="molecule type" value="Genomic_DNA"/>
</dbReference>
<dbReference type="AlphaFoldDB" id="A0A1H0S949"/>
<dbReference type="CDD" id="cd00293">
    <property type="entry name" value="USP-like"/>
    <property type="match status" value="1"/>
</dbReference>
<keyword evidence="5" id="KW-1185">Reference proteome</keyword>
<evidence type="ECO:0000313" key="4">
    <source>
        <dbReference type="EMBL" id="SDP38312.1"/>
    </source>
</evidence>
<feature type="domain" description="UspA" evidence="3">
    <location>
        <begin position="9"/>
        <end position="137"/>
    </location>
</feature>
<gene>
    <name evidence="4" type="ORF">SAMN04515671_3970</name>
</gene>
<protein>
    <submittedName>
        <fullName evidence="4">Nucleotide-binding universal stress protein, UspA family</fullName>
    </submittedName>
</protein>
<organism evidence="4 5">
    <name type="scientific">Nakamurella panacisegetis</name>
    <dbReference type="NCBI Taxonomy" id="1090615"/>
    <lineage>
        <taxon>Bacteria</taxon>
        <taxon>Bacillati</taxon>
        <taxon>Actinomycetota</taxon>
        <taxon>Actinomycetes</taxon>
        <taxon>Nakamurellales</taxon>
        <taxon>Nakamurellaceae</taxon>
        <taxon>Nakamurella</taxon>
    </lineage>
</organism>
<dbReference type="PRINTS" id="PR01438">
    <property type="entry name" value="UNVRSLSTRESS"/>
</dbReference>
<feature type="compositionally biased region" description="Low complexity" evidence="2">
    <location>
        <begin position="161"/>
        <end position="175"/>
    </location>
</feature>
<reference evidence="4 5" key="1">
    <citation type="submission" date="2016-10" db="EMBL/GenBank/DDBJ databases">
        <authorList>
            <person name="de Groot N.N."/>
        </authorList>
    </citation>
    <scope>NUCLEOTIDE SEQUENCE [LARGE SCALE GENOMIC DNA]</scope>
    <source>
        <strain evidence="5">P4-7,KCTC 19426,CECT 7604</strain>
    </source>
</reference>
<dbReference type="OrthoDB" id="6174426at2"/>
<dbReference type="Proteomes" id="UP000198741">
    <property type="component" value="Chromosome I"/>
</dbReference>
<feature type="region of interest" description="Disordered" evidence="2">
    <location>
        <begin position="142"/>
        <end position="175"/>
    </location>
</feature>
<evidence type="ECO:0000256" key="2">
    <source>
        <dbReference type="SAM" id="MobiDB-lite"/>
    </source>
</evidence>
<evidence type="ECO:0000259" key="3">
    <source>
        <dbReference type="Pfam" id="PF00582"/>
    </source>
</evidence>
<name>A0A1H0S949_9ACTN</name>
<dbReference type="InterPro" id="IPR014729">
    <property type="entry name" value="Rossmann-like_a/b/a_fold"/>
</dbReference>
<sequence>MTLLAGAARIVAAVDGSPSSVRGLAQALRLSTDPEVRVTAVQVWHRYYGVNLPSTWTPEADALRVLENSIHAAGVDPGRIERLVIEGDATQELLRLSRTADLLVLGSRGHAGMAGLLIGSVSSACAAHAHCPVLVVHADDRLLGRPPGPPDAPERADPAARESAPARPGGPADRR</sequence>
<evidence type="ECO:0000313" key="5">
    <source>
        <dbReference type="Proteomes" id="UP000198741"/>
    </source>
</evidence>
<proteinExistence type="inferred from homology"/>
<accession>A0A1H0S949</accession>